<comment type="caution">
    <text evidence="1">The sequence shown here is derived from an EMBL/GenBank/DDBJ whole genome shotgun (WGS) entry which is preliminary data.</text>
</comment>
<dbReference type="RefSeq" id="WP_063263552.1">
    <property type="nucleotide sequence ID" value="NZ_LJKE01000132.1"/>
</dbReference>
<dbReference type="PATRIC" id="fig|1396.535.peg.5617"/>
<dbReference type="EMBL" id="LJKE01000132">
    <property type="protein sequence ID" value="KZD50176.1"/>
    <property type="molecule type" value="Genomic_DNA"/>
</dbReference>
<organism evidence="1 2">
    <name type="scientific">Bacillus cereus</name>
    <dbReference type="NCBI Taxonomy" id="1396"/>
    <lineage>
        <taxon>Bacteria</taxon>
        <taxon>Bacillati</taxon>
        <taxon>Bacillota</taxon>
        <taxon>Bacilli</taxon>
        <taxon>Bacillales</taxon>
        <taxon>Bacillaceae</taxon>
        <taxon>Bacillus</taxon>
        <taxon>Bacillus cereus group</taxon>
    </lineage>
</organism>
<name>A0A164KFA8_BACCE</name>
<evidence type="ECO:0000313" key="1">
    <source>
        <dbReference type="EMBL" id="KZD50176.1"/>
    </source>
</evidence>
<accession>A0A164KFA8</accession>
<proteinExistence type="predicted"/>
<dbReference type="Proteomes" id="UP000076482">
    <property type="component" value="Unassembled WGS sequence"/>
</dbReference>
<protein>
    <submittedName>
        <fullName evidence="1">Uncharacterized protein</fullName>
    </submittedName>
</protein>
<sequence>MDLIEKLKMSTYWSEQYYVRQKKSIEQYEMDEEKEIRKSERECKTCFYLKKGGSLQAFTPYKCGLCDREDRYHNSRVPKYCTECADKLNICVRCGAEV</sequence>
<gene>
    <name evidence="1" type="ORF">B4088_6373</name>
</gene>
<reference evidence="1 2" key="1">
    <citation type="submission" date="2015-09" db="EMBL/GenBank/DDBJ databases">
        <title>Bacillus cereus food isolates.</title>
        <authorList>
            <person name="Boekhorst J."/>
        </authorList>
    </citation>
    <scope>NUCLEOTIDE SEQUENCE [LARGE SCALE GENOMIC DNA]</scope>
    <source>
        <strain evidence="1 2">B4088</strain>
    </source>
</reference>
<dbReference type="AlphaFoldDB" id="A0A164KFA8"/>
<evidence type="ECO:0000313" key="2">
    <source>
        <dbReference type="Proteomes" id="UP000076482"/>
    </source>
</evidence>